<keyword evidence="1" id="KW-0479">Metal-binding</keyword>
<dbReference type="STRING" id="1963862.B4O97_18125"/>
<protein>
    <recommendedName>
        <fullName evidence="6">4-hydroxythreonine-4-phosphate dehydrogenase</fullName>
    </recommendedName>
</protein>
<name>A0A1Y1RUB7_9SPIO</name>
<dbReference type="PANTHER" id="PTHR30004:SF3">
    <property type="entry name" value="4-HYDROXYTHREONINE-4-PHOSPHATE DEHYDROGENASE 2-RELATED"/>
    <property type="match status" value="1"/>
</dbReference>
<dbReference type="GO" id="GO:0016491">
    <property type="term" value="F:oxidoreductase activity"/>
    <property type="evidence" value="ECO:0007669"/>
    <property type="project" value="UniProtKB-KW"/>
</dbReference>
<dbReference type="AlphaFoldDB" id="A0A1Y1RUB7"/>
<comment type="caution">
    <text evidence="4">The sequence shown here is derived from an EMBL/GenBank/DDBJ whole genome shotgun (WGS) entry which is preliminary data.</text>
</comment>
<evidence type="ECO:0008006" key="6">
    <source>
        <dbReference type="Google" id="ProtNLM"/>
    </source>
</evidence>
<evidence type="ECO:0000256" key="3">
    <source>
        <dbReference type="ARBA" id="ARBA00023027"/>
    </source>
</evidence>
<keyword evidence="5" id="KW-1185">Reference proteome</keyword>
<evidence type="ECO:0000313" key="4">
    <source>
        <dbReference type="EMBL" id="ORC30335.1"/>
    </source>
</evidence>
<sequence length="338" mass="36389">MSSDKKIRIAVTLGDAAGIGPELTAKLLSDPTVFDGTRIILIGDQRQWETGISVAGVKAPVPRIIESPDQIDSTPGDFLLLDYPTLDPSTVEYSKVDARAGKAVLDTLLFAIKVILEQKLDGFIFAPLNKEAMHKGGSPYGSELELFKEHFPNHKALEEINILDESWTMRVTSHVGIRDVASMISKENVLAAIRFVNAAMRAYGKENPRLAVAALNPHGGEHGLFGDEEGRAIEPAVGAARAEGISAEGPFPSDTVFIKLRDGIYDAVIAMYHDQCQIATKLMGFHRGVTYHAGFPVPITTPAHGTAFDIAGQGVADVGATRHAFKVVRNIALNARKA</sequence>
<evidence type="ECO:0000313" key="5">
    <source>
        <dbReference type="Proteomes" id="UP000192343"/>
    </source>
</evidence>
<dbReference type="SUPFAM" id="SSF53659">
    <property type="entry name" value="Isocitrate/Isopropylmalate dehydrogenase-like"/>
    <property type="match status" value="1"/>
</dbReference>
<dbReference type="GO" id="GO:0051287">
    <property type="term" value="F:NAD binding"/>
    <property type="evidence" value="ECO:0007669"/>
    <property type="project" value="InterPro"/>
</dbReference>
<proteinExistence type="predicted"/>
<dbReference type="RefSeq" id="WP_083052934.1">
    <property type="nucleotide sequence ID" value="NZ_MWQY01000031.1"/>
</dbReference>
<evidence type="ECO:0000256" key="1">
    <source>
        <dbReference type="ARBA" id="ARBA00022723"/>
    </source>
</evidence>
<keyword evidence="2" id="KW-0560">Oxidoreductase</keyword>
<gene>
    <name evidence="4" type="ORF">B4O97_18125</name>
</gene>
<dbReference type="Pfam" id="PF04166">
    <property type="entry name" value="PdxA"/>
    <property type="match status" value="1"/>
</dbReference>
<keyword evidence="3" id="KW-0520">NAD</keyword>
<dbReference type="Gene3D" id="3.40.718.10">
    <property type="entry name" value="Isopropylmalate Dehydrogenase"/>
    <property type="match status" value="1"/>
</dbReference>
<evidence type="ECO:0000256" key="2">
    <source>
        <dbReference type="ARBA" id="ARBA00023002"/>
    </source>
</evidence>
<organism evidence="4 5">
    <name type="scientific">Marispirochaeta aestuarii</name>
    <dbReference type="NCBI Taxonomy" id="1963862"/>
    <lineage>
        <taxon>Bacteria</taxon>
        <taxon>Pseudomonadati</taxon>
        <taxon>Spirochaetota</taxon>
        <taxon>Spirochaetia</taxon>
        <taxon>Spirochaetales</taxon>
        <taxon>Spirochaetaceae</taxon>
        <taxon>Marispirochaeta</taxon>
    </lineage>
</organism>
<accession>A0A1Y1RUB7</accession>
<dbReference type="PANTHER" id="PTHR30004">
    <property type="entry name" value="4-HYDROXYTHREONINE-4-PHOSPHATE DEHYDROGENASE"/>
    <property type="match status" value="1"/>
</dbReference>
<dbReference type="EMBL" id="MWQY01000031">
    <property type="protein sequence ID" value="ORC30335.1"/>
    <property type="molecule type" value="Genomic_DNA"/>
</dbReference>
<dbReference type="InterPro" id="IPR005255">
    <property type="entry name" value="PdxA_fam"/>
</dbReference>
<dbReference type="GO" id="GO:0046872">
    <property type="term" value="F:metal ion binding"/>
    <property type="evidence" value="ECO:0007669"/>
    <property type="project" value="UniProtKB-KW"/>
</dbReference>
<reference evidence="4 5" key="1">
    <citation type="submission" date="2017-03" db="EMBL/GenBank/DDBJ databases">
        <title>Draft Genome sequence of Marispirochaeta sp. strain JC444.</title>
        <authorList>
            <person name="Shivani Y."/>
            <person name="Subhash Y."/>
            <person name="Sasikala C."/>
            <person name="Ramana C."/>
        </authorList>
    </citation>
    <scope>NUCLEOTIDE SEQUENCE [LARGE SCALE GENOMIC DNA]</scope>
    <source>
        <strain evidence="4 5">JC444</strain>
    </source>
</reference>
<dbReference type="OrthoDB" id="9801783at2"/>
<dbReference type="Proteomes" id="UP000192343">
    <property type="component" value="Unassembled WGS sequence"/>
</dbReference>